<evidence type="ECO:0000313" key="2">
    <source>
        <dbReference type="Proteomes" id="UP000315971"/>
    </source>
</evidence>
<dbReference type="RefSeq" id="WP_142604141.1">
    <property type="nucleotide sequence ID" value="NZ_FXSZ01000006.1"/>
</dbReference>
<reference evidence="1 2" key="1">
    <citation type="submission" date="2017-05" db="EMBL/GenBank/DDBJ databases">
        <authorList>
            <person name="Varghese N."/>
            <person name="Submissions S."/>
        </authorList>
    </citation>
    <scope>NUCLEOTIDE SEQUENCE [LARGE SCALE GENOMIC DNA]</scope>
    <source>
        <strain evidence="1 2">DSM 21342</strain>
    </source>
</reference>
<name>A0A521DCP0_9SPHI</name>
<organism evidence="1 2">
    <name type="scientific">Solitalea koreensis</name>
    <dbReference type="NCBI Taxonomy" id="543615"/>
    <lineage>
        <taxon>Bacteria</taxon>
        <taxon>Pseudomonadati</taxon>
        <taxon>Bacteroidota</taxon>
        <taxon>Sphingobacteriia</taxon>
        <taxon>Sphingobacteriales</taxon>
        <taxon>Sphingobacteriaceae</taxon>
        <taxon>Solitalea</taxon>
    </lineage>
</organism>
<sequence length="118" mass="14374">MDLDPIPYYYEPINRNAILVRPKQPFYDWVNKVFKDDQPISDMDEHNIYLIREMGSNEDIKKWIKKNFDNLFVNELNDWCTDESDWPTNRTYKMFGLWFDVEVHSMVLDLEEFPVTKD</sequence>
<dbReference type="Proteomes" id="UP000315971">
    <property type="component" value="Unassembled WGS sequence"/>
</dbReference>
<evidence type="ECO:0000313" key="1">
    <source>
        <dbReference type="EMBL" id="SMO69449.1"/>
    </source>
</evidence>
<keyword evidence="2" id="KW-1185">Reference proteome</keyword>
<gene>
    <name evidence="1" type="ORF">SAMN06265350_106182</name>
</gene>
<accession>A0A521DCP0</accession>
<dbReference type="AlphaFoldDB" id="A0A521DCP0"/>
<dbReference type="OrthoDB" id="8602450at2"/>
<dbReference type="EMBL" id="FXSZ01000006">
    <property type="protein sequence ID" value="SMO69449.1"/>
    <property type="molecule type" value="Genomic_DNA"/>
</dbReference>
<protein>
    <submittedName>
        <fullName evidence="1">Uncharacterized protein</fullName>
    </submittedName>
</protein>
<proteinExistence type="predicted"/>